<evidence type="ECO:0000313" key="7">
    <source>
        <dbReference type="Proteomes" id="UP001165565"/>
    </source>
</evidence>
<evidence type="ECO:0000256" key="3">
    <source>
        <dbReference type="ARBA" id="ARBA00022827"/>
    </source>
</evidence>
<reference evidence="6" key="1">
    <citation type="submission" date="2022-06" db="EMBL/GenBank/DDBJ databases">
        <title>Sphingomonas sp. nov. isolated from rhizosphere soil of tomato.</title>
        <authorList>
            <person name="Dong H."/>
            <person name="Gao R."/>
        </authorList>
    </citation>
    <scope>NUCLEOTIDE SEQUENCE</scope>
    <source>
        <strain evidence="6">MMSM24</strain>
    </source>
</reference>
<dbReference type="RefSeq" id="WP_265269043.1">
    <property type="nucleotide sequence ID" value="NZ_JANFAV010000007.1"/>
</dbReference>
<sequence length="224" mass="23227">MTFARTDEQRMLADTLDAALARGAIDWAGAIEATGLDALGVAEADGGLGTDLRDAAVVAAALGRANAALPWAEYWVARRGDASNAAADMLAVLHCAEMVGLCRTMLRDAALFAKERHQFGVAIASFQALRHRMADMAMALEQAEAITGAAIDALTRGGEDAARTVSAARVICDDAARAVGEGAVQIHGAMGLTAELRVGGYFRRACALMQGDGGARAHLARYAA</sequence>
<evidence type="ECO:0000256" key="2">
    <source>
        <dbReference type="ARBA" id="ARBA00022630"/>
    </source>
</evidence>
<accession>A0AA42CQX1</accession>
<keyword evidence="3" id="KW-0274">FAD</keyword>
<proteinExistence type="inferred from homology"/>
<evidence type="ECO:0000259" key="5">
    <source>
        <dbReference type="Pfam" id="PF00441"/>
    </source>
</evidence>
<name>A0AA42CQX1_9SPHN</name>
<dbReference type="Gene3D" id="1.20.140.10">
    <property type="entry name" value="Butyryl-CoA Dehydrogenase, subunit A, domain 3"/>
    <property type="match status" value="1"/>
</dbReference>
<gene>
    <name evidence="6" type="ORF">NEE01_11685</name>
</gene>
<protein>
    <recommendedName>
        <fullName evidence="5">Acyl-CoA dehydrogenase/oxidase C-terminal domain-containing protein</fullName>
    </recommendedName>
</protein>
<dbReference type="InterPro" id="IPR009075">
    <property type="entry name" value="AcylCo_DH/oxidase_C"/>
</dbReference>
<evidence type="ECO:0000313" key="6">
    <source>
        <dbReference type="EMBL" id="MCW6535442.1"/>
    </source>
</evidence>
<dbReference type="GO" id="GO:0003995">
    <property type="term" value="F:acyl-CoA dehydrogenase activity"/>
    <property type="evidence" value="ECO:0007669"/>
    <property type="project" value="TreeGrafter"/>
</dbReference>
<dbReference type="Proteomes" id="UP001165565">
    <property type="component" value="Unassembled WGS sequence"/>
</dbReference>
<keyword evidence="2" id="KW-0285">Flavoprotein</keyword>
<organism evidence="6 7">
    <name type="scientific">Sphingomonas lycopersici</name>
    <dbReference type="NCBI Taxonomy" id="2951807"/>
    <lineage>
        <taxon>Bacteria</taxon>
        <taxon>Pseudomonadati</taxon>
        <taxon>Pseudomonadota</taxon>
        <taxon>Alphaproteobacteria</taxon>
        <taxon>Sphingomonadales</taxon>
        <taxon>Sphingomonadaceae</taxon>
        <taxon>Sphingomonas</taxon>
    </lineage>
</organism>
<evidence type="ECO:0000256" key="1">
    <source>
        <dbReference type="ARBA" id="ARBA00009347"/>
    </source>
</evidence>
<dbReference type="InterPro" id="IPR009100">
    <property type="entry name" value="AcylCoA_DH/oxidase_NM_dom_sf"/>
</dbReference>
<dbReference type="EMBL" id="JANFAV010000007">
    <property type="protein sequence ID" value="MCW6535442.1"/>
    <property type="molecule type" value="Genomic_DNA"/>
</dbReference>
<dbReference type="InterPro" id="IPR036250">
    <property type="entry name" value="AcylCo_DH-like_C"/>
</dbReference>
<dbReference type="SUPFAM" id="SSF56645">
    <property type="entry name" value="Acyl-CoA dehydrogenase NM domain-like"/>
    <property type="match status" value="1"/>
</dbReference>
<dbReference type="Pfam" id="PF00441">
    <property type="entry name" value="Acyl-CoA_dh_1"/>
    <property type="match status" value="1"/>
</dbReference>
<keyword evidence="7" id="KW-1185">Reference proteome</keyword>
<dbReference type="PANTHER" id="PTHR43884">
    <property type="entry name" value="ACYL-COA DEHYDROGENASE"/>
    <property type="match status" value="1"/>
</dbReference>
<keyword evidence="4" id="KW-0560">Oxidoreductase</keyword>
<dbReference type="AlphaFoldDB" id="A0AA42CQX1"/>
<dbReference type="PANTHER" id="PTHR43884:SF20">
    <property type="entry name" value="ACYL-COA DEHYDROGENASE FADE28"/>
    <property type="match status" value="1"/>
</dbReference>
<feature type="domain" description="Acyl-CoA dehydrogenase/oxidase C-terminal" evidence="5">
    <location>
        <begin position="91"/>
        <end position="214"/>
    </location>
</feature>
<comment type="similarity">
    <text evidence="1">Belongs to the acyl-CoA dehydrogenase family.</text>
</comment>
<evidence type="ECO:0000256" key="4">
    <source>
        <dbReference type="ARBA" id="ARBA00023002"/>
    </source>
</evidence>
<dbReference type="SUPFAM" id="SSF47203">
    <property type="entry name" value="Acyl-CoA dehydrogenase C-terminal domain-like"/>
    <property type="match status" value="1"/>
</dbReference>
<comment type="caution">
    <text evidence="6">The sequence shown here is derived from an EMBL/GenBank/DDBJ whole genome shotgun (WGS) entry which is preliminary data.</text>
</comment>